<evidence type="ECO:0000256" key="1">
    <source>
        <dbReference type="SAM" id="MobiDB-lite"/>
    </source>
</evidence>
<dbReference type="AlphaFoldDB" id="A0A9C6SAP8"/>
<feature type="compositionally biased region" description="Basic residues" evidence="1">
    <location>
        <begin position="68"/>
        <end position="78"/>
    </location>
</feature>
<gene>
    <name evidence="3" type="primary">LOC125385776</name>
</gene>
<dbReference type="KEGG" id="bter:125385776"/>
<dbReference type="Proteomes" id="UP000835206">
    <property type="component" value="Chromosome 10"/>
</dbReference>
<dbReference type="RefSeq" id="XP_048265183.1">
    <property type="nucleotide sequence ID" value="XM_048409226.1"/>
</dbReference>
<sequence length="193" mass="22382">MKNLTTLSRLSKSILEPATPKTCFWPIQYSDFPRPGAPQQNRGEYKQLKAEDNEADAARINRKESRARGRVVKGGRRNKPSEAVGGSLYAQKRQCSGPEFSKSRFAKKKRYGCRKPPLFPLLLQKKNLRFLFAGVGFREEIRRTMTNRSRERETEPALVRPPALADFNRLRERTRRRRNDLLFLLHLRTACGH</sequence>
<evidence type="ECO:0000313" key="3">
    <source>
        <dbReference type="RefSeq" id="XP_048265183.1"/>
    </source>
</evidence>
<organism evidence="2 3">
    <name type="scientific">Bombus terrestris</name>
    <name type="common">Buff-tailed bumblebee</name>
    <name type="synonym">Apis terrestris</name>
    <dbReference type="NCBI Taxonomy" id="30195"/>
    <lineage>
        <taxon>Eukaryota</taxon>
        <taxon>Metazoa</taxon>
        <taxon>Ecdysozoa</taxon>
        <taxon>Arthropoda</taxon>
        <taxon>Hexapoda</taxon>
        <taxon>Insecta</taxon>
        <taxon>Pterygota</taxon>
        <taxon>Neoptera</taxon>
        <taxon>Endopterygota</taxon>
        <taxon>Hymenoptera</taxon>
        <taxon>Apocrita</taxon>
        <taxon>Aculeata</taxon>
        <taxon>Apoidea</taxon>
        <taxon>Anthophila</taxon>
        <taxon>Apidae</taxon>
        <taxon>Bombus</taxon>
        <taxon>Bombus</taxon>
    </lineage>
</organism>
<feature type="region of interest" description="Disordered" evidence="1">
    <location>
        <begin position="34"/>
        <end position="83"/>
    </location>
</feature>
<reference evidence="3" key="1">
    <citation type="submission" date="2025-08" db="UniProtKB">
        <authorList>
            <consortium name="RefSeq"/>
        </authorList>
    </citation>
    <scope>IDENTIFICATION</scope>
</reference>
<keyword evidence="2" id="KW-1185">Reference proteome</keyword>
<dbReference type="GeneID" id="125385776"/>
<accession>A0A9C6SAP8</accession>
<name>A0A9C6SAP8_BOMTE</name>
<evidence type="ECO:0000313" key="2">
    <source>
        <dbReference type="Proteomes" id="UP000835206"/>
    </source>
</evidence>
<feature type="compositionally biased region" description="Basic and acidic residues" evidence="1">
    <location>
        <begin position="43"/>
        <end position="67"/>
    </location>
</feature>
<proteinExistence type="predicted"/>
<protein>
    <submittedName>
        <fullName evidence="3">Uncharacterized protein LOC125385776</fullName>
    </submittedName>
</protein>